<keyword evidence="2" id="KW-1185">Reference proteome</keyword>
<organism evidence="1 2">
    <name type="scientific">Hibiscus sabdariffa</name>
    <name type="common">roselle</name>
    <dbReference type="NCBI Taxonomy" id="183260"/>
    <lineage>
        <taxon>Eukaryota</taxon>
        <taxon>Viridiplantae</taxon>
        <taxon>Streptophyta</taxon>
        <taxon>Embryophyta</taxon>
        <taxon>Tracheophyta</taxon>
        <taxon>Spermatophyta</taxon>
        <taxon>Magnoliopsida</taxon>
        <taxon>eudicotyledons</taxon>
        <taxon>Gunneridae</taxon>
        <taxon>Pentapetalae</taxon>
        <taxon>rosids</taxon>
        <taxon>malvids</taxon>
        <taxon>Malvales</taxon>
        <taxon>Malvaceae</taxon>
        <taxon>Malvoideae</taxon>
        <taxon>Hibiscus</taxon>
    </lineage>
</organism>
<dbReference type="Proteomes" id="UP001396334">
    <property type="component" value="Unassembled WGS sequence"/>
</dbReference>
<sequence length="71" mass="7727">MSTEDMIMVIWDEWVGVVDRSEGTRSEHVDVMLCESMLGHLGMVQEVPKLPVALVMGGADGKSPVAVLELD</sequence>
<evidence type="ECO:0000313" key="1">
    <source>
        <dbReference type="EMBL" id="KAK9031817.1"/>
    </source>
</evidence>
<name>A0ABR2T364_9ROSI</name>
<evidence type="ECO:0000313" key="2">
    <source>
        <dbReference type="Proteomes" id="UP001396334"/>
    </source>
</evidence>
<reference evidence="1 2" key="1">
    <citation type="journal article" date="2024" name="G3 (Bethesda)">
        <title>Genome assembly of Hibiscus sabdariffa L. provides insights into metabolisms of medicinal natural products.</title>
        <authorList>
            <person name="Kim T."/>
        </authorList>
    </citation>
    <scope>NUCLEOTIDE SEQUENCE [LARGE SCALE GENOMIC DNA]</scope>
    <source>
        <strain evidence="1">TK-2024</strain>
        <tissue evidence="1">Old leaves</tissue>
    </source>
</reference>
<proteinExistence type="predicted"/>
<accession>A0ABR2T364</accession>
<comment type="caution">
    <text evidence="1">The sequence shown here is derived from an EMBL/GenBank/DDBJ whole genome shotgun (WGS) entry which is preliminary data.</text>
</comment>
<protein>
    <submittedName>
        <fullName evidence="1">Uncharacterized protein</fullName>
    </submittedName>
</protein>
<dbReference type="EMBL" id="JBBPBN010000009">
    <property type="protein sequence ID" value="KAK9031817.1"/>
    <property type="molecule type" value="Genomic_DNA"/>
</dbReference>
<gene>
    <name evidence="1" type="ORF">V6N11_056105</name>
</gene>